<dbReference type="PANTHER" id="PTHR37163:SF1">
    <property type="entry name" value="DUF501 DOMAIN-CONTAINING PROTEIN"/>
    <property type="match status" value="1"/>
</dbReference>
<evidence type="ECO:0000313" key="2">
    <source>
        <dbReference type="Proteomes" id="UP001143362"/>
    </source>
</evidence>
<proteinExistence type="predicted"/>
<comment type="caution">
    <text evidence="1">The sequence shown here is derived from an EMBL/GenBank/DDBJ whole genome shotgun (WGS) entry which is preliminary data.</text>
</comment>
<gene>
    <name evidence="1" type="ORF">EYC98_12970</name>
</gene>
<keyword evidence="2" id="KW-1185">Reference proteome</keyword>
<organism evidence="1 2">
    <name type="scientific">Candidatus Litorirhabdus singularis</name>
    <dbReference type="NCBI Taxonomy" id="2518993"/>
    <lineage>
        <taxon>Bacteria</taxon>
        <taxon>Pseudomonadati</taxon>
        <taxon>Pseudomonadota</taxon>
        <taxon>Gammaproteobacteria</taxon>
        <taxon>Cellvibrionales</taxon>
        <taxon>Halieaceae</taxon>
        <taxon>Candidatus Litorirhabdus</taxon>
    </lineage>
</organism>
<dbReference type="EMBL" id="SHNN01000002">
    <property type="protein sequence ID" value="MCX2981771.1"/>
    <property type="molecule type" value="Genomic_DNA"/>
</dbReference>
<reference evidence="1" key="1">
    <citation type="submission" date="2019-02" db="EMBL/GenBank/DDBJ databases">
        <authorList>
            <person name="Li S.-H."/>
        </authorList>
    </citation>
    <scope>NUCLEOTIDE SEQUENCE</scope>
    <source>
        <strain evidence="1">IMCC14734</strain>
    </source>
</reference>
<dbReference type="InterPro" id="IPR007511">
    <property type="entry name" value="DUF501"/>
</dbReference>
<accession>A0ABT3THL8</accession>
<dbReference type="Proteomes" id="UP001143362">
    <property type="component" value="Unassembled WGS sequence"/>
</dbReference>
<name>A0ABT3THL8_9GAMM</name>
<sequence>MSEAAWHRPPLTLLWQHHFIKNPTVNTNVPLLSVDPDVSIADSELVAELLGRSPRGLKSIAIRADNGSPVVIQVSSLVDEKPFPTLFWLVDKQLNYAIDRMEAGGFITLCQARVDASTTLQQELAAQHQAYIDLRHSLTSPEEQNTLENLGFSAPLQQRGIGGIQNFSRIRCLHTYYAAHLVVPNKVGDMVDDYWLAEGISFSHLV</sequence>
<protein>
    <submittedName>
        <fullName evidence="1">DUF501 domain-containing protein</fullName>
    </submittedName>
</protein>
<evidence type="ECO:0000313" key="1">
    <source>
        <dbReference type="EMBL" id="MCX2981771.1"/>
    </source>
</evidence>
<dbReference type="Pfam" id="PF04417">
    <property type="entry name" value="DUF501"/>
    <property type="match status" value="1"/>
</dbReference>
<dbReference type="PANTHER" id="PTHR37163">
    <property type="entry name" value="CONSERVED PROTEIN"/>
    <property type="match status" value="1"/>
</dbReference>